<dbReference type="Gene3D" id="2.60.40.3440">
    <property type="match status" value="1"/>
</dbReference>
<dbReference type="AlphaFoldDB" id="A0AAC9P9E9"/>
<sequence length="194" mass="20367">MRPNGSVTAQIGTSATMRRRILMTLRYTGPAIACMALALSACQKPPEAPSKPAYIYEADTVGAAPSCSAQEVTLTPGKESAITMTVQNDGGWCAAKVTQPDRSPYTAGLLIARPAHGKVVVHSVGYDTRTDYTPDPGYQGADSYAVQLLPGDAILRVNVTVTPGKTNITPAVTAPKPSKATATHKRSSSKSKKH</sequence>
<dbReference type="Proteomes" id="UP000182373">
    <property type="component" value="Chromosome"/>
</dbReference>
<evidence type="ECO:0000313" key="3">
    <source>
        <dbReference type="Proteomes" id="UP000182373"/>
    </source>
</evidence>
<name>A0AAC9P9E9_9PROT</name>
<proteinExistence type="predicted"/>
<feature type="region of interest" description="Disordered" evidence="1">
    <location>
        <begin position="165"/>
        <end position="194"/>
    </location>
</feature>
<gene>
    <name evidence="2" type="ORF">GbCGDNIH9_1903</name>
</gene>
<evidence type="ECO:0000313" key="2">
    <source>
        <dbReference type="EMBL" id="APH55220.1"/>
    </source>
</evidence>
<organism evidence="2 3">
    <name type="scientific">Granulibacter bethesdensis</name>
    <dbReference type="NCBI Taxonomy" id="364410"/>
    <lineage>
        <taxon>Bacteria</taxon>
        <taxon>Pseudomonadati</taxon>
        <taxon>Pseudomonadota</taxon>
        <taxon>Alphaproteobacteria</taxon>
        <taxon>Acetobacterales</taxon>
        <taxon>Acetobacteraceae</taxon>
        <taxon>Granulibacter</taxon>
    </lineage>
</organism>
<reference evidence="3" key="1">
    <citation type="submission" date="2016-11" db="EMBL/GenBank/DDBJ databases">
        <title>Comparative genomic and phenotypic analysis of Granulibacter bethesdensis clinical isolates from patients with chronic granulomatous disease.</title>
        <authorList>
            <person name="Zarember K.A."/>
            <person name="Porcella S.F."/>
            <person name="Chu J."/>
            <person name="Ding L."/>
            <person name="Dahlstrom E."/>
            <person name="Barbian K."/>
            <person name="Martens C."/>
            <person name="Sykora L."/>
            <person name="Kramer S."/>
            <person name="Pettinato A.M."/>
            <person name="Hong H."/>
            <person name="Wald G."/>
            <person name="Berg L.J."/>
            <person name="Rogge L.S."/>
            <person name="Greenberg D.E."/>
            <person name="Falcone E.L."/>
            <person name="Neves J.F."/>
            <person name="Simoes M.J."/>
            <person name="Casal M."/>
            <person name="Rodriguez-Lopez F.C."/>
            <person name="Zelazny A."/>
            <person name="Gallin J.I."/>
            <person name="Holland S.M."/>
        </authorList>
    </citation>
    <scope>NUCLEOTIDE SEQUENCE [LARGE SCALE GENOMIC DNA]</scope>
    <source>
        <strain evidence="3">NIH9.1</strain>
    </source>
</reference>
<dbReference type="EMBL" id="CP018191">
    <property type="protein sequence ID" value="APH55220.1"/>
    <property type="molecule type" value="Genomic_DNA"/>
</dbReference>
<protein>
    <submittedName>
        <fullName evidence="2">Secreted protein</fullName>
    </submittedName>
</protein>
<accession>A0AAC9P9E9</accession>
<evidence type="ECO:0000256" key="1">
    <source>
        <dbReference type="SAM" id="MobiDB-lite"/>
    </source>
</evidence>
<feature type="compositionally biased region" description="Basic residues" evidence="1">
    <location>
        <begin position="182"/>
        <end position="194"/>
    </location>
</feature>